<evidence type="ECO:0000313" key="2">
    <source>
        <dbReference type="Proteomes" id="UP000218231"/>
    </source>
</evidence>
<keyword evidence="2" id="KW-1185">Reference proteome</keyword>
<proteinExistence type="predicted"/>
<dbReference type="AlphaFoldDB" id="A0A2A2JVE4"/>
<evidence type="ECO:0000313" key="1">
    <source>
        <dbReference type="EMBL" id="PAV65648.1"/>
    </source>
</evidence>
<gene>
    <name evidence="1" type="ORF">WR25_12739</name>
</gene>
<name>A0A2A2JVE4_9BILA</name>
<sequence length="79" mass="9007">MGNLDAKHSSEDADGSNRHRFEKIDCVNKGYRNSPQQLCETSKSCRKYREIRQISLWRCPEDQGIVGEGNEASEMDDAD</sequence>
<comment type="caution">
    <text evidence="1">The sequence shown here is derived from an EMBL/GenBank/DDBJ whole genome shotgun (WGS) entry which is preliminary data.</text>
</comment>
<accession>A0A2A2JVE4</accession>
<reference evidence="1 2" key="1">
    <citation type="journal article" date="2017" name="Curr. Biol.">
        <title>Genome architecture and evolution of a unichromosomal asexual nematode.</title>
        <authorList>
            <person name="Fradin H."/>
            <person name="Zegar C."/>
            <person name="Gutwein M."/>
            <person name="Lucas J."/>
            <person name="Kovtun M."/>
            <person name="Corcoran D."/>
            <person name="Baugh L.R."/>
            <person name="Kiontke K."/>
            <person name="Gunsalus K."/>
            <person name="Fitch D.H."/>
            <person name="Piano F."/>
        </authorList>
    </citation>
    <scope>NUCLEOTIDE SEQUENCE [LARGE SCALE GENOMIC DNA]</scope>
    <source>
        <strain evidence="1">PF1309</strain>
    </source>
</reference>
<organism evidence="1 2">
    <name type="scientific">Diploscapter pachys</name>
    <dbReference type="NCBI Taxonomy" id="2018661"/>
    <lineage>
        <taxon>Eukaryota</taxon>
        <taxon>Metazoa</taxon>
        <taxon>Ecdysozoa</taxon>
        <taxon>Nematoda</taxon>
        <taxon>Chromadorea</taxon>
        <taxon>Rhabditida</taxon>
        <taxon>Rhabditina</taxon>
        <taxon>Rhabditomorpha</taxon>
        <taxon>Rhabditoidea</taxon>
        <taxon>Rhabditidae</taxon>
        <taxon>Diploscapter</taxon>
    </lineage>
</organism>
<dbReference type="EMBL" id="LIAE01010200">
    <property type="protein sequence ID" value="PAV65648.1"/>
    <property type="molecule type" value="Genomic_DNA"/>
</dbReference>
<dbReference type="Proteomes" id="UP000218231">
    <property type="component" value="Unassembled WGS sequence"/>
</dbReference>
<protein>
    <submittedName>
        <fullName evidence="1">Uncharacterized protein</fullName>
    </submittedName>
</protein>